<protein>
    <recommendedName>
        <fullName evidence="5">Long-chain fatty acid--CoA ligase</fullName>
    </recommendedName>
</protein>
<dbReference type="InterPro" id="IPR045851">
    <property type="entry name" value="AMP-bd_C_sf"/>
</dbReference>
<proteinExistence type="predicted"/>
<dbReference type="OrthoDB" id="9781737at2"/>
<feature type="domain" description="AMP-binding enzyme C-terminal" evidence="2">
    <location>
        <begin position="443"/>
        <end position="518"/>
    </location>
</feature>
<dbReference type="InterPro" id="IPR025110">
    <property type="entry name" value="AMP-bd_C"/>
</dbReference>
<dbReference type="Pfam" id="PF13193">
    <property type="entry name" value="AMP-binding_C"/>
    <property type="match status" value="1"/>
</dbReference>
<accession>A0A4P6JPA2</accession>
<dbReference type="PROSITE" id="PS00455">
    <property type="entry name" value="AMP_BINDING"/>
    <property type="match status" value="1"/>
</dbReference>
<keyword evidence="4" id="KW-1185">Reference proteome</keyword>
<dbReference type="KEGG" id="kbs:EPA93_14795"/>
<feature type="domain" description="AMP-dependent synthetase/ligase" evidence="1">
    <location>
        <begin position="26"/>
        <end position="393"/>
    </location>
</feature>
<dbReference type="Gene3D" id="3.30.300.30">
    <property type="match status" value="1"/>
</dbReference>
<evidence type="ECO:0000313" key="3">
    <source>
        <dbReference type="EMBL" id="QBD77198.1"/>
    </source>
</evidence>
<dbReference type="RefSeq" id="WP_129888261.1">
    <property type="nucleotide sequence ID" value="NZ_CP035758.1"/>
</dbReference>
<dbReference type="Proteomes" id="UP000290365">
    <property type="component" value="Chromosome"/>
</dbReference>
<gene>
    <name evidence="3" type="ORF">EPA93_14795</name>
</gene>
<sequence>MKQSQMNEESWYHSSRLPRYSYDTLLQQAAERYPSHPAIIYQNRILTYQTMASMVRRVAHGLYELGLRKGDCLCLFMSNRPEYLITFIAAASIGVIVTPLNHEYKEREVLYQLENAEVKAIVLHAGLFPTLSQALALHPIPTLRFIITIGDTLSKSFLPTVPFVSLLEHSLLLPSLDTNIHPDDLLALPYSSGTTGQPKGVMLAHSNLIINHFQFIDSLGLSHADVALLFLPLSHIYGMMVAGSFLACGGTLVLMDSFDLERSLALCERYLVTYYFVVPSLIVLLERYKGDLHELKQVKCLYSGATSLPLEVARRLQKKIAPLIVQAYGLTEASPLTHAQPHQRDLWRLESIGKPVSHTRQKIMDLAGEGKELSIHEIGEIVVKGPQIMKGYWKAEAETKEIIRDGWLSTGDIGYVDAEGYTYIVGRKKDMIKHKGFSISPGEIENILLEHPAVHECAVIGVPGHEVGEYIKAFVVLKKGEQDIGETLIDFVNDQVAHYKRVHFLEIIEVLPRTPSGKVLRRALHQP</sequence>
<dbReference type="Gene3D" id="3.40.50.12780">
    <property type="entry name" value="N-terminal domain of ligase-like"/>
    <property type="match status" value="1"/>
</dbReference>
<reference evidence="3 4" key="1">
    <citation type="submission" date="2019-01" db="EMBL/GenBank/DDBJ databases">
        <title>Ktedonosporobacter rubrisoli SCAWS-G2.</title>
        <authorList>
            <person name="Huang Y."/>
            <person name="Yan B."/>
        </authorList>
    </citation>
    <scope>NUCLEOTIDE SEQUENCE [LARGE SCALE GENOMIC DNA]</scope>
    <source>
        <strain evidence="3 4">SCAWS-G2</strain>
    </source>
</reference>
<dbReference type="Pfam" id="PF00501">
    <property type="entry name" value="AMP-binding"/>
    <property type="match status" value="1"/>
</dbReference>
<dbReference type="SUPFAM" id="SSF56801">
    <property type="entry name" value="Acetyl-CoA synthetase-like"/>
    <property type="match status" value="1"/>
</dbReference>
<dbReference type="InterPro" id="IPR020845">
    <property type="entry name" value="AMP-binding_CS"/>
</dbReference>
<name>A0A4P6JPA2_KTERU</name>
<dbReference type="AlphaFoldDB" id="A0A4P6JPA2"/>
<evidence type="ECO:0000313" key="4">
    <source>
        <dbReference type="Proteomes" id="UP000290365"/>
    </source>
</evidence>
<dbReference type="EMBL" id="CP035758">
    <property type="protein sequence ID" value="QBD77198.1"/>
    <property type="molecule type" value="Genomic_DNA"/>
</dbReference>
<dbReference type="InterPro" id="IPR000873">
    <property type="entry name" value="AMP-dep_synth/lig_dom"/>
</dbReference>
<organism evidence="3 4">
    <name type="scientific">Ktedonosporobacter rubrisoli</name>
    <dbReference type="NCBI Taxonomy" id="2509675"/>
    <lineage>
        <taxon>Bacteria</taxon>
        <taxon>Bacillati</taxon>
        <taxon>Chloroflexota</taxon>
        <taxon>Ktedonobacteria</taxon>
        <taxon>Ktedonobacterales</taxon>
        <taxon>Ktedonosporobacteraceae</taxon>
        <taxon>Ktedonosporobacter</taxon>
    </lineage>
</organism>
<dbReference type="GO" id="GO:0016405">
    <property type="term" value="F:CoA-ligase activity"/>
    <property type="evidence" value="ECO:0007669"/>
    <property type="project" value="TreeGrafter"/>
</dbReference>
<evidence type="ECO:0008006" key="5">
    <source>
        <dbReference type="Google" id="ProtNLM"/>
    </source>
</evidence>
<dbReference type="PANTHER" id="PTHR24096">
    <property type="entry name" value="LONG-CHAIN-FATTY-ACID--COA LIGASE"/>
    <property type="match status" value="1"/>
</dbReference>
<dbReference type="InterPro" id="IPR042099">
    <property type="entry name" value="ANL_N_sf"/>
</dbReference>
<evidence type="ECO:0000259" key="2">
    <source>
        <dbReference type="Pfam" id="PF13193"/>
    </source>
</evidence>
<evidence type="ECO:0000259" key="1">
    <source>
        <dbReference type="Pfam" id="PF00501"/>
    </source>
</evidence>